<gene>
    <name evidence="19" type="primary">ctaD</name>
    <name evidence="19" type="ORF">HKW67_12610</name>
</gene>
<keyword evidence="6 16" id="KW-0679">Respiratory chain</keyword>
<protein>
    <recommendedName>
        <fullName evidence="17">Cytochrome c oxidase subunit 1</fullName>
        <ecNumber evidence="17">7.1.1.9</ecNumber>
    </recommendedName>
</protein>
<name>A0A6M4IQ87_9BACT</name>
<feature type="transmembrane region" description="Helical" evidence="17">
    <location>
        <begin position="247"/>
        <end position="272"/>
    </location>
</feature>
<comment type="subcellular location">
    <subcellularLocation>
        <location evidence="1 17">Cell membrane</location>
        <topology evidence="1 17">Multi-pass membrane protein</topology>
    </subcellularLocation>
</comment>
<dbReference type="GO" id="GO:0004129">
    <property type="term" value="F:cytochrome-c oxidase activity"/>
    <property type="evidence" value="ECO:0007669"/>
    <property type="project" value="UniProtKB-EC"/>
</dbReference>
<evidence type="ECO:0000256" key="15">
    <source>
        <dbReference type="ARBA" id="ARBA00047816"/>
    </source>
</evidence>
<feature type="transmembrane region" description="Helical" evidence="17">
    <location>
        <begin position="320"/>
        <end position="341"/>
    </location>
</feature>
<evidence type="ECO:0000256" key="9">
    <source>
        <dbReference type="ARBA" id="ARBA00022967"/>
    </source>
</evidence>
<accession>A0A6M4IQ87</accession>
<dbReference type="PROSITE" id="PS00077">
    <property type="entry name" value="COX1_CUB"/>
    <property type="match status" value="1"/>
</dbReference>
<feature type="transmembrane region" description="Helical" evidence="17">
    <location>
        <begin position="76"/>
        <end position="100"/>
    </location>
</feature>
<feature type="transmembrane region" description="Helical" evidence="17">
    <location>
        <begin position="599"/>
        <end position="619"/>
    </location>
</feature>
<keyword evidence="9" id="KW-1278">Translocase</keyword>
<keyword evidence="13 17" id="KW-0186">Copper</keyword>
<evidence type="ECO:0000313" key="19">
    <source>
        <dbReference type="EMBL" id="QJR36285.1"/>
    </source>
</evidence>
<dbReference type="GO" id="GO:0022904">
    <property type="term" value="P:respiratory electron transport chain"/>
    <property type="evidence" value="ECO:0007669"/>
    <property type="project" value="TreeGrafter"/>
</dbReference>
<keyword evidence="10 16" id="KW-0249">Electron transport</keyword>
<feature type="transmembrane region" description="Helical" evidence="17">
    <location>
        <begin position="426"/>
        <end position="448"/>
    </location>
</feature>
<evidence type="ECO:0000256" key="17">
    <source>
        <dbReference type="RuleBase" id="RU363061"/>
    </source>
</evidence>
<keyword evidence="20" id="KW-1185">Reference proteome</keyword>
<dbReference type="RefSeq" id="WP_171225718.1">
    <property type="nucleotide sequence ID" value="NZ_CP053085.1"/>
</dbReference>
<dbReference type="GO" id="GO:0020037">
    <property type="term" value="F:heme binding"/>
    <property type="evidence" value="ECO:0007669"/>
    <property type="project" value="InterPro"/>
</dbReference>
<evidence type="ECO:0000256" key="11">
    <source>
        <dbReference type="ARBA" id="ARBA00022989"/>
    </source>
</evidence>
<dbReference type="InterPro" id="IPR023616">
    <property type="entry name" value="Cyt_c_oxase-like_su1_dom"/>
</dbReference>
<keyword evidence="14 17" id="KW-0472">Membrane</keyword>
<dbReference type="KEGG" id="ggr:HKW67_12610"/>
<dbReference type="InterPro" id="IPR023615">
    <property type="entry name" value="Cyt_c_Oxase_su1_BS"/>
</dbReference>
<dbReference type="InterPro" id="IPR000883">
    <property type="entry name" value="Cyt_C_Oxase_1"/>
</dbReference>
<sequence length="627" mass="69564">MATIAAAPPYTEVKTAPSTTGVWSWLTTVDHKRIGALYLITGLIFFVVGGLEAAILRAQLATPNGKLISAEMYNQLFTMHGTTMIFLAVMPLSAAFFNFLIPLQIGARDVAFPRLNAFSYWIYLLGGIFITLPIFWSMAPNGGWFGYAPLSTKAYSPQHNMDFWVIGLQILGISSLAAGFNFITTIINMRAPGMTLMRMPIFTWMSFVVQFLVVLAFPVITIALVFLQFDRFFGTNFYTIAKGADPLLWQHLFWVFGHPEVYILILPAFGLVSEVLPTFSRKPLFGYPVMVYSGILIGFLGFGVWAHHMFSVGMGPIADAVFSLTTMLIAIPTGVKIFNWMATMWGGQIKFTVAMKFAIALVGMFTIGGISGVMHSSPPADLQQTDTYFVVAHFHYVLFGGSVFGLFAGVYYYFPKITGRFLSESLGNWHFWISLVGMNLTFFPMHFSGLLGMPRRIYQYDAGQGYDLFNAMSTGGTLILMVGTLFGLINIFKSWKSGKMASSNPWGAATLEWTIPSPPPDYNFAELPQVKSRYPLWNMKGGEKLVHETTYEEEKGRHIPTSQELGIIMPNPSIWPLVTAFGLIVMFGGLLFMDASVPTAVAVMLAGTALWVGSLYNWLLTPLEDHH</sequence>
<feature type="transmembrane region" description="Helical" evidence="17">
    <location>
        <begin position="120"/>
        <end position="139"/>
    </location>
</feature>
<dbReference type="CDD" id="cd01662">
    <property type="entry name" value="Ubiquinol_Oxidase_I"/>
    <property type="match status" value="1"/>
</dbReference>
<dbReference type="InterPro" id="IPR036927">
    <property type="entry name" value="Cyt_c_oxase-like_su1_sf"/>
</dbReference>
<dbReference type="Gene3D" id="1.20.210.10">
    <property type="entry name" value="Cytochrome c oxidase-like, subunit I domain"/>
    <property type="match status" value="1"/>
</dbReference>
<organism evidence="19 20">
    <name type="scientific">Gemmatimonas groenlandica</name>
    <dbReference type="NCBI Taxonomy" id="2732249"/>
    <lineage>
        <taxon>Bacteria</taxon>
        <taxon>Pseudomonadati</taxon>
        <taxon>Gemmatimonadota</taxon>
        <taxon>Gemmatimonadia</taxon>
        <taxon>Gemmatimonadales</taxon>
        <taxon>Gemmatimonadaceae</taxon>
        <taxon>Gemmatimonas</taxon>
    </lineage>
</organism>
<feature type="transmembrane region" description="Helical" evidence="17">
    <location>
        <begin position="353"/>
        <end position="374"/>
    </location>
</feature>
<feature type="transmembrane region" description="Helical" evidence="17">
    <location>
        <begin position="574"/>
        <end position="593"/>
    </location>
</feature>
<dbReference type="Gene3D" id="1.10.287.70">
    <property type="match status" value="1"/>
</dbReference>
<dbReference type="FunFam" id="1.20.210.10:FF:000006">
    <property type="entry name" value="Cytochrome c oxidase subunit 1"/>
    <property type="match status" value="1"/>
</dbReference>
<dbReference type="PRINTS" id="PR01165">
    <property type="entry name" value="CYCOXIDASEI"/>
</dbReference>
<reference evidence="19 20" key="1">
    <citation type="submission" date="2020-05" db="EMBL/GenBank/DDBJ databases">
        <title>Complete genome sequence of Gemmatimonas greenlandica TET16.</title>
        <authorList>
            <person name="Zeng Y."/>
        </authorList>
    </citation>
    <scope>NUCLEOTIDE SEQUENCE [LARGE SCALE GENOMIC DNA]</scope>
    <source>
        <strain evidence="19 20">TET16</strain>
    </source>
</reference>
<keyword evidence="4 17" id="KW-1003">Cell membrane</keyword>
<keyword evidence="7 16" id="KW-0812">Transmembrane</keyword>
<evidence type="ECO:0000256" key="7">
    <source>
        <dbReference type="ARBA" id="ARBA00022692"/>
    </source>
</evidence>
<dbReference type="PROSITE" id="PS50855">
    <property type="entry name" value="COX1"/>
    <property type="match status" value="1"/>
</dbReference>
<dbReference type="PANTHER" id="PTHR10422:SF18">
    <property type="entry name" value="CYTOCHROME C OXIDASE SUBUNIT 1"/>
    <property type="match status" value="1"/>
</dbReference>
<evidence type="ECO:0000256" key="2">
    <source>
        <dbReference type="ARBA" id="ARBA00004673"/>
    </source>
</evidence>
<evidence type="ECO:0000256" key="14">
    <source>
        <dbReference type="ARBA" id="ARBA00023136"/>
    </source>
</evidence>
<keyword evidence="19" id="KW-0560">Oxidoreductase</keyword>
<dbReference type="GO" id="GO:0015990">
    <property type="term" value="P:electron transport coupled proton transport"/>
    <property type="evidence" value="ECO:0007669"/>
    <property type="project" value="InterPro"/>
</dbReference>
<evidence type="ECO:0000256" key="5">
    <source>
        <dbReference type="ARBA" id="ARBA00022617"/>
    </source>
</evidence>
<dbReference type="PANTHER" id="PTHR10422">
    <property type="entry name" value="CYTOCHROME C OXIDASE SUBUNIT 1"/>
    <property type="match status" value="1"/>
</dbReference>
<keyword evidence="5 16" id="KW-0349">Heme</keyword>
<feature type="transmembrane region" description="Helical" evidence="17">
    <location>
        <begin position="284"/>
        <end position="308"/>
    </location>
</feature>
<keyword evidence="11 17" id="KW-1133">Transmembrane helix</keyword>
<feature type="transmembrane region" description="Helical" evidence="17">
    <location>
        <begin position="468"/>
        <end position="492"/>
    </location>
</feature>
<feature type="transmembrane region" description="Helical" evidence="17">
    <location>
        <begin position="394"/>
        <end position="414"/>
    </location>
</feature>
<dbReference type="GO" id="GO:0046872">
    <property type="term" value="F:metal ion binding"/>
    <property type="evidence" value="ECO:0007669"/>
    <property type="project" value="UniProtKB-KW"/>
</dbReference>
<evidence type="ECO:0000256" key="12">
    <source>
        <dbReference type="ARBA" id="ARBA00023004"/>
    </source>
</evidence>
<feature type="transmembrane region" description="Helical" evidence="17">
    <location>
        <begin position="163"/>
        <end position="189"/>
    </location>
</feature>
<keyword evidence="8 17" id="KW-0479">Metal-binding</keyword>
<evidence type="ECO:0000256" key="6">
    <source>
        <dbReference type="ARBA" id="ARBA00022660"/>
    </source>
</evidence>
<keyword evidence="12 17" id="KW-0408">Iron</keyword>
<evidence type="ECO:0000256" key="4">
    <source>
        <dbReference type="ARBA" id="ARBA00022475"/>
    </source>
</evidence>
<dbReference type="AlphaFoldDB" id="A0A6M4IQ87"/>
<comment type="function">
    <text evidence="17">Cytochrome c oxidase is the component of the respiratory chain that catalyzes the reduction of oxygen to water. Subunits 1-3 form the functional core of the enzyme complex. CO I is the catalytic subunit of the enzyme. Electrons originating in cytochrome c are transferred via the copper A center of subunit 2 and heme A of subunit 1 to the bimetallic center formed by heme A3 and copper B.</text>
</comment>
<feature type="transmembrane region" description="Helical" evidence="17">
    <location>
        <begin position="201"/>
        <end position="227"/>
    </location>
</feature>
<evidence type="ECO:0000256" key="16">
    <source>
        <dbReference type="RuleBase" id="RU000370"/>
    </source>
</evidence>
<dbReference type="Pfam" id="PF00115">
    <property type="entry name" value="COX1"/>
    <property type="match status" value="1"/>
</dbReference>
<feature type="transmembrane region" description="Helical" evidence="17">
    <location>
        <begin position="36"/>
        <end position="56"/>
    </location>
</feature>
<dbReference type="EC" id="7.1.1.9" evidence="17"/>
<dbReference type="GO" id="GO:0005886">
    <property type="term" value="C:plasma membrane"/>
    <property type="evidence" value="ECO:0007669"/>
    <property type="project" value="UniProtKB-SubCell"/>
</dbReference>
<feature type="domain" description="Cytochrome oxidase subunit I profile" evidence="18">
    <location>
        <begin position="19"/>
        <end position="531"/>
    </location>
</feature>
<dbReference type="NCBIfam" id="TIGR02891">
    <property type="entry name" value="CtaD_CoxA"/>
    <property type="match status" value="1"/>
</dbReference>
<evidence type="ECO:0000256" key="13">
    <source>
        <dbReference type="ARBA" id="ARBA00023008"/>
    </source>
</evidence>
<evidence type="ECO:0000259" key="18">
    <source>
        <dbReference type="PROSITE" id="PS50855"/>
    </source>
</evidence>
<dbReference type="InterPro" id="IPR014241">
    <property type="entry name" value="Cyt_c_oxidase_su1_bac"/>
</dbReference>
<evidence type="ECO:0000256" key="10">
    <source>
        <dbReference type="ARBA" id="ARBA00022982"/>
    </source>
</evidence>
<evidence type="ECO:0000256" key="8">
    <source>
        <dbReference type="ARBA" id="ARBA00022723"/>
    </source>
</evidence>
<evidence type="ECO:0000256" key="1">
    <source>
        <dbReference type="ARBA" id="ARBA00004651"/>
    </source>
</evidence>
<dbReference type="EMBL" id="CP053085">
    <property type="protein sequence ID" value="QJR36285.1"/>
    <property type="molecule type" value="Genomic_DNA"/>
</dbReference>
<dbReference type="Proteomes" id="UP000500938">
    <property type="component" value="Chromosome"/>
</dbReference>
<comment type="similarity">
    <text evidence="16">Belongs to the heme-copper respiratory oxidase family.</text>
</comment>
<dbReference type="UniPathway" id="UPA00705"/>
<dbReference type="GO" id="GO:0016491">
    <property type="term" value="F:oxidoreductase activity"/>
    <property type="evidence" value="ECO:0007669"/>
    <property type="project" value="UniProtKB-KW"/>
</dbReference>
<dbReference type="GO" id="GO:0006119">
    <property type="term" value="P:oxidative phosphorylation"/>
    <property type="evidence" value="ECO:0007669"/>
    <property type="project" value="UniProtKB-UniPathway"/>
</dbReference>
<dbReference type="SUPFAM" id="SSF81442">
    <property type="entry name" value="Cytochrome c oxidase subunit I-like"/>
    <property type="match status" value="1"/>
</dbReference>
<evidence type="ECO:0000256" key="3">
    <source>
        <dbReference type="ARBA" id="ARBA00022448"/>
    </source>
</evidence>
<comment type="pathway">
    <text evidence="2 17">Energy metabolism; oxidative phosphorylation.</text>
</comment>
<keyword evidence="3 16" id="KW-0813">Transport</keyword>
<evidence type="ECO:0000313" key="20">
    <source>
        <dbReference type="Proteomes" id="UP000500938"/>
    </source>
</evidence>
<comment type="catalytic activity">
    <reaction evidence="15 17">
        <text>4 Fe(II)-[cytochrome c] + O2 + 8 H(+)(in) = 4 Fe(III)-[cytochrome c] + 2 H2O + 4 H(+)(out)</text>
        <dbReference type="Rhea" id="RHEA:11436"/>
        <dbReference type="Rhea" id="RHEA-COMP:10350"/>
        <dbReference type="Rhea" id="RHEA-COMP:14399"/>
        <dbReference type="ChEBI" id="CHEBI:15377"/>
        <dbReference type="ChEBI" id="CHEBI:15378"/>
        <dbReference type="ChEBI" id="CHEBI:15379"/>
        <dbReference type="ChEBI" id="CHEBI:29033"/>
        <dbReference type="ChEBI" id="CHEBI:29034"/>
        <dbReference type="EC" id="7.1.1.9"/>
    </reaction>
</comment>
<proteinExistence type="inferred from homology"/>